<dbReference type="InterPro" id="IPR024311">
    <property type="entry name" value="Lipocalin-like"/>
</dbReference>
<dbReference type="PROSITE" id="PS51257">
    <property type="entry name" value="PROKAR_LIPOPROTEIN"/>
    <property type="match status" value="1"/>
</dbReference>
<evidence type="ECO:0000313" key="3">
    <source>
        <dbReference type="Proteomes" id="UP000184232"/>
    </source>
</evidence>
<gene>
    <name evidence="2" type="ORF">SAMN05444337_1463</name>
</gene>
<reference evidence="2 3" key="1">
    <citation type="submission" date="2016-11" db="EMBL/GenBank/DDBJ databases">
        <authorList>
            <person name="Jaros S."/>
            <person name="Januszkiewicz K."/>
            <person name="Wedrychowicz H."/>
        </authorList>
    </citation>
    <scope>NUCLEOTIDE SEQUENCE [LARGE SCALE GENOMIC DNA]</scope>
    <source>
        <strain evidence="2 3">DSM 22807</strain>
    </source>
</reference>
<dbReference type="RefSeq" id="WP_072783547.1">
    <property type="nucleotide sequence ID" value="NZ_CP045292.1"/>
</dbReference>
<dbReference type="Pfam" id="PF13648">
    <property type="entry name" value="Lipocalin_4"/>
    <property type="match status" value="1"/>
</dbReference>
<keyword evidence="3" id="KW-1185">Reference proteome</keyword>
<organism evidence="2 3">
    <name type="scientific">Flavobacterium haoranii</name>
    <dbReference type="NCBI Taxonomy" id="683124"/>
    <lineage>
        <taxon>Bacteria</taxon>
        <taxon>Pseudomonadati</taxon>
        <taxon>Bacteroidota</taxon>
        <taxon>Flavobacteriia</taxon>
        <taxon>Flavobacteriales</taxon>
        <taxon>Flavobacteriaceae</taxon>
        <taxon>Flavobacterium</taxon>
    </lineage>
</organism>
<feature type="domain" description="Lipocalin-like" evidence="1">
    <location>
        <begin position="32"/>
        <end position="131"/>
    </location>
</feature>
<evidence type="ECO:0000313" key="2">
    <source>
        <dbReference type="EMBL" id="SHJ18418.1"/>
    </source>
</evidence>
<name>A0A1M6H857_9FLAO</name>
<dbReference type="STRING" id="683124.SAMN05444337_1463"/>
<evidence type="ECO:0000259" key="1">
    <source>
        <dbReference type="Pfam" id="PF13648"/>
    </source>
</evidence>
<protein>
    <submittedName>
        <fullName evidence="2">Lipocalin-like domain-containing protein</fullName>
    </submittedName>
</protein>
<dbReference type="Proteomes" id="UP000184232">
    <property type="component" value="Unassembled WGS sequence"/>
</dbReference>
<proteinExistence type="predicted"/>
<dbReference type="AlphaFoldDB" id="A0A1M6H857"/>
<accession>A0A1M6H857</accession>
<sequence length="159" mass="18274">MKKAIFLFTTGILTLSCSSDDDSTPNYTNDNIVGSWKIIDYHDNYFNNIQEVEENDEPCFSLQTKDFNSNLTLDFNYKYGNSCQNSGTTNNTFSINGNILTEIEPNGGYEPNTDYVVKYYIEELNDNTLKLKGFYVDEGVSGENPENGEYFYETWQKIE</sequence>
<dbReference type="EMBL" id="FQZH01000002">
    <property type="protein sequence ID" value="SHJ18418.1"/>
    <property type="molecule type" value="Genomic_DNA"/>
</dbReference>